<evidence type="ECO:0000256" key="1">
    <source>
        <dbReference type="SAM" id="Phobius"/>
    </source>
</evidence>
<feature type="transmembrane region" description="Helical" evidence="1">
    <location>
        <begin position="275"/>
        <end position="298"/>
    </location>
</feature>
<feature type="transmembrane region" description="Helical" evidence="1">
    <location>
        <begin position="438"/>
        <end position="460"/>
    </location>
</feature>
<feature type="transmembrane region" description="Helical" evidence="1">
    <location>
        <begin position="539"/>
        <end position="561"/>
    </location>
</feature>
<feature type="transmembrane region" description="Helical" evidence="1">
    <location>
        <begin position="50"/>
        <end position="68"/>
    </location>
</feature>
<feature type="transmembrane region" description="Helical" evidence="1">
    <location>
        <begin position="512"/>
        <end position="533"/>
    </location>
</feature>
<feature type="transmembrane region" description="Helical" evidence="1">
    <location>
        <begin position="466"/>
        <end position="491"/>
    </location>
</feature>
<dbReference type="EMBL" id="CP062796">
    <property type="protein sequence ID" value="QUL98994.1"/>
    <property type="molecule type" value="Genomic_DNA"/>
</dbReference>
<evidence type="ECO:0000313" key="2">
    <source>
        <dbReference type="EMBL" id="QUL98994.1"/>
    </source>
</evidence>
<sequence>MSVQSLPGLRKSGRGRPFLSLVGTQLKIEYGGRGISEKLGLGETKRFSPYLYVIFIAIGFVPLLVMLFKLANALCTALVEAGQPGLTVIMALVLGQMFVFFMAISHLMSALYYSNDLETLLGLPLSPWQIMSAKIVVVYLGELIFALVTVMPFLIVLGPKVHVTEYWIYALLVFMLAPAVPIAISLLAVVILMRVTNRARKKDLFRVLFGLLFFVLILGFQYANANLAKYGPESAVSLLLERNGLVQLAAGYYPILKWSAWALTAETPLARAGGLFLYCGVSAGALVLMTSISQRWFLGGVGREVRSAANDRAGTRGEQKALTLLAKVHSPRLAVMLRDHRVLVRTPNHLLTALLNLTVIPLIMLFGYIGGGSELKPLLGMINDPRVVDILSLIVAGVNGLFVGLNQIASTAVSREGSLFRLSKVIPVPPEEQVRGKLWYCMCYALVQTAITVVAAWVVFGVDLLHLWLIAGLSALAAWPVSIIGLINDLYHPKLTWTDPQQAMKGNFQTMIAGLFAVLYLVLVGAVIRTLYIFGVKTVGLYCTAFGILLVSGYLLQGFLWDTAAKRYSEIEV</sequence>
<keyword evidence="1" id="KW-0812">Transmembrane</keyword>
<feature type="transmembrane region" description="Helical" evidence="1">
    <location>
        <begin position="350"/>
        <end position="370"/>
    </location>
</feature>
<proteinExistence type="predicted"/>
<reference evidence="2" key="1">
    <citation type="submission" date="2020-10" db="EMBL/GenBank/DDBJ databases">
        <authorList>
            <person name="Kadnikov V."/>
            <person name="Beletsky A.V."/>
            <person name="Mardanov A.V."/>
            <person name="Karnachuk O.V."/>
            <person name="Ravin N.V."/>
        </authorList>
    </citation>
    <scope>NUCLEOTIDE SEQUENCE</scope>
    <source>
        <strain evidence="2">Bu02</strain>
    </source>
</reference>
<feature type="transmembrane region" description="Helical" evidence="1">
    <location>
        <begin position="204"/>
        <end position="223"/>
    </location>
</feature>
<evidence type="ECO:0008006" key="3">
    <source>
        <dbReference type="Google" id="ProtNLM"/>
    </source>
</evidence>
<keyword evidence="1" id="KW-1133">Transmembrane helix</keyword>
<dbReference type="Pfam" id="PF16949">
    <property type="entry name" value="ABC_tran_2"/>
    <property type="match status" value="1"/>
</dbReference>
<reference evidence="2" key="2">
    <citation type="journal article" date="2023" name="Biology">
        <title>Prokaryotic Life Associated with Coal-Fire Gas Vents Revealed by Metagenomics.</title>
        <authorList>
            <person name="Kadnikov V.V."/>
            <person name="Mardanov A.V."/>
            <person name="Beletsky A.V."/>
            <person name="Karnachuk O.V."/>
            <person name="Ravin N.V."/>
        </authorList>
    </citation>
    <scope>NUCLEOTIDE SEQUENCE</scope>
    <source>
        <strain evidence="2">Bu02</strain>
    </source>
</reference>
<dbReference type="AlphaFoldDB" id="A0AAT9LD28"/>
<dbReference type="KEGG" id="fcz:IMF26_02680"/>
<organism evidence="2">
    <name type="scientific">Candidatus Fermentithermobacillus carboniphilus</name>
    <dbReference type="NCBI Taxonomy" id="3085328"/>
    <lineage>
        <taxon>Bacteria</taxon>
        <taxon>Bacillati</taxon>
        <taxon>Bacillota</taxon>
        <taxon>Candidatus Fermentithermobacillia</taxon>
        <taxon>Candidatus Fermentithermobacillales</taxon>
        <taxon>Candidatus Fermentithermobacillaceae</taxon>
        <taxon>Candidatus Fermentithermobacillus</taxon>
    </lineage>
</organism>
<name>A0AAT9LD28_9FIRM</name>
<feature type="transmembrane region" description="Helical" evidence="1">
    <location>
        <begin position="167"/>
        <end position="192"/>
    </location>
</feature>
<protein>
    <recommendedName>
        <fullName evidence="3">ABC-2 type transport system permease protein</fullName>
    </recommendedName>
</protein>
<dbReference type="InterPro" id="IPR031599">
    <property type="entry name" value="ABC_tran_2"/>
</dbReference>
<feature type="transmembrane region" description="Helical" evidence="1">
    <location>
        <begin position="390"/>
        <end position="413"/>
    </location>
</feature>
<keyword evidence="1" id="KW-0472">Membrane</keyword>
<accession>A0AAT9LD28</accession>
<gene>
    <name evidence="2" type="ORF">IMF26_02680</name>
</gene>
<feature type="transmembrane region" description="Helical" evidence="1">
    <location>
        <begin position="135"/>
        <end position="155"/>
    </location>
</feature>
<feature type="transmembrane region" description="Helical" evidence="1">
    <location>
        <begin position="88"/>
        <end position="114"/>
    </location>
</feature>